<dbReference type="PANTHER" id="PTHR47505:SF1">
    <property type="entry name" value="DNA UTILIZATION PROTEIN YHGH"/>
    <property type="match status" value="1"/>
</dbReference>
<comment type="similarity">
    <text evidence="1">Belongs to the ComF/GntX family.</text>
</comment>
<proteinExistence type="inferred from homology"/>
<evidence type="ECO:0000259" key="3">
    <source>
        <dbReference type="Pfam" id="PF18912"/>
    </source>
</evidence>
<dbReference type="Pfam" id="PF18912">
    <property type="entry name" value="DZR_2"/>
    <property type="match status" value="1"/>
</dbReference>
<dbReference type="SUPFAM" id="SSF53271">
    <property type="entry name" value="PRTase-like"/>
    <property type="match status" value="1"/>
</dbReference>
<organism evidence="4 5">
    <name type="scientific">Mesorhizobium retamae</name>
    <dbReference type="NCBI Taxonomy" id="2912854"/>
    <lineage>
        <taxon>Bacteria</taxon>
        <taxon>Pseudomonadati</taxon>
        <taxon>Pseudomonadota</taxon>
        <taxon>Alphaproteobacteria</taxon>
        <taxon>Hyphomicrobiales</taxon>
        <taxon>Phyllobacteriaceae</taxon>
        <taxon>Mesorhizobium</taxon>
    </lineage>
</organism>
<accession>A0ABS9QB23</accession>
<evidence type="ECO:0000259" key="2">
    <source>
        <dbReference type="Pfam" id="PF00156"/>
    </source>
</evidence>
<dbReference type="Pfam" id="PF00156">
    <property type="entry name" value="Pribosyltran"/>
    <property type="match status" value="1"/>
</dbReference>
<dbReference type="InterPro" id="IPR044005">
    <property type="entry name" value="DZR_2"/>
</dbReference>
<dbReference type="Proteomes" id="UP001201701">
    <property type="component" value="Unassembled WGS sequence"/>
</dbReference>
<dbReference type="InterPro" id="IPR051910">
    <property type="entry name" value="ComF/GntX_DNA_util-trans"/>
</dbReference>
<feature type="domain" description="Phosphoribosyltransferase" evidence="2">
    <location>
        <begin position="159"/>
        <end position="241"/>
    </location>
</feature>
<name>A0ABS9QB23_9HYPH</name>
<dbReference type="PANTHER" id="PTHR47505">
    <property type="entry name" value="DNA UTILIZATION PROTEIN YHGH"/>
    <property type="match status" value="1"/>
</dbReference>
<dbReference type="EMBL" id="JAKREW010000003">
    <property type="protein sequence ID" value="MCG7504612.1"/>
    <property type="molecule type" value="Genomic_DNA"/>
</dbReference>
<evidence type="ECO:0000256" key="1">
    <source>
        <dbReference type="ARBA" id="ARBA00008007"/>
    </source>
</evidence>
<evidence type="ECO:0000313" key="4">
    <source>
        <dbReference type="EMBL" id="MCG7504612.1"/>
    </source>
</evidence>
<gene>
    <name evidence="4" type="ORF">L4923_06210</name>
</gene>
<protein>
    <submittedName>
        <fullName evidence="4">ComF family protein</fullName>
    </submittedName>
</protein>
<feature type="domain" description="Double zinc ribbon" evidence="3">
    <location>
        <begin position="17"/>
        <end position="63"/>
    </location>
</feature>
<dbReference type="InterPro" id="IPR000836">
    <property type="entry name" value="PRTase_dom"/>
</dbReference>
<dbReference type="Gene3D" id="3.40.50.2020">
    <property type="match status" value="1"/>
</dbReference>
<keyword evidence="5" id="KW-1185">Reference proteome</keyword>
<sequence>MADIKGLAQTVLQWPARILFPPVCAGCRRQVSQPGVLCGDCWPKLRFLERPWCPVMGTPFTHDMGDGFLSAEAIADPPPFERARAAAVYSGVARQMVQALKYNDRTDLAPWMARWMARAGAELLDEADIIVPVPLHWRRFFRRQFNQSAELGRALAVKAGLRFLPQAVQRVKMTRKQVGLQRHEREDNVRAAFRVSPELEIEIAGRRVLVIDDVYTTGATVRAVAKTLKRSGAGAVDVLTFARVLPGDFQADDSETI</sequence>
<dbReference type="InterPro" id="IPR029057">
    <property type="entry name" value="PRTase-like"/>
</dbReference>
<comment type="caution">
    <text evidence="4">The sequence shown here is derived from an EMBL/GenBank/DDBJ whole genome shotgun (WGS) entry which is preliminary data.</text>
</comment>
<dbReference type="CDD" id="cd06223">
    <property type="entry name" value="PRTases_typeI"/>
    <property type="match status" value="1"/>
</dbReference>
<reference evidence="4 5" key="1">
    <citation type="submission" date="2022-02" db="EMBL/GenBank/DDBJ databases">
        <title>Draft genome sequence of Mezorhizobium retamae strain IRAMC:0171 isolated from Retama raetam nodules.</title>
        <authorList>
            <person name="Bengaied R."/>
            <person name="Sbissi I."/>
            <person name="Huber K."/>
            <person name="Ghodbane F."/>
            <person name="Nouioui I."/>
            <person name="Tarhouni M."/>
            <person name="Gtari M."/>
        </authorList>
    </citation>
    <scope>NUCLEOTIDE SEQUENCE [LARGE SCALE GENOMIC DNA]</scope>
    <source>
        <strain evidence="4 5">IRAMC:0171</strain>
    </source>
</reference>
<evidence type="ECO:0000313" key="5">
    <source>
        <dbReference type="Proteomes" id="UP001201701"/>
    </source>
</evidence>